<keyword evidence="3 6" id="KW-0067">ATP-binding</keyword>
<sequence>MSAGMTARHLCVKIAGKEILHGLNVDIAAGRRTAIVGPNGAGKTTLLRALAGLNRRYTGEIQLDGRELGSYTEKELARVRAILPQERAAAQGLTVEQLVTYGRFAHAGLFQTRADAEDREAIAWAMETAHVSAFAEREVHTLSGGERQRVFLAMALSQRPRLLLLDEPTTYLDVAHQLRVMEIISQLNRVHGMTILMVLHDMAHAMQYADDIVLVAGGRVRATGTPAEVLTEERIADVFGVRVEIFENSRGIRVPSPVALVGE</sequence>
<dbReference type="RefSeq" id="WP_304987104.1">
    <property type="nucleotide sequence ID" value="NZ_BAAACR010000005.1"/>
</dbReference>
<dbReference type="PANTHER" id="PTHR42794:SF1">
    <property type="entry name" value="HEMIN IMPORT ATP-BINDING PROTEIN HMUV"/>
    <property type="match status" value="1"/>
</dbReference>
<dbReference type="InterPro" id="IPR017871">
    <property type="entry name" value="ABC_transporter-like_CS"/>
</dbReference>
<keyword evidence="1" id="KW-0813">Transport</keyword>
<organism evidence="6 7">
    <name type="scientific">Selenomonas dianae</name>
    <dbReference type="NCBI Taxonomy" id="135079"/>
    <lineage>
        <taxon>Bacteria</taxon>
        <taxon>Bacillati</taxon>
        <taxon>Bacillota</taxon>
        <taxon>Negativicutes</taxon>
        <taxon>Selenomonadales</taxon>
        <taxon>Selenomonadaceae</taxon>
        <taxon>Selenomonas</taxon>
    </lineage>
</organism>
<dbReference type="EMBL" id="BAAACR010000005">
    <property type="protein sequence ID" value="GAA0208520.1"/>
    <property type="molecule type" value="Genomic_DNA"/>
</dbReference>
<dbReference type="Gene3D" id="3.40.50.300">
    <property type="entry name" value="P-loop containing nucleotide triphosphate hydrolases"/>
    <property type="match status" value="1"/>
</dbReference>
<dbReference type="PANTHER" id="PTHR42794">
    <property type="entry name" value="HEMIN IMPORT ATP-BINDING PROTEIN HMUV"/>
    <property type="match status" value="1"/>
</dbReference>
<dbReference type="InterPro" id="IPR027417">
    <property type="entry name" value="P-loop_NTPase"/>
</dbReference>
<dbReference type="CDD" id="cd03214">
    <property type="entry name" value="ABC_Iron-Siderophores_B12_Hemin"/>
    <property type="match status" value="1"/>
</dbReference>
<reference evidence="6 7" key="1">
    <citation type="journal article" date="2019" name="Int. J. Syst. Evol. Microbiol.">
        <title>The Global Catalogue of Microorganisms (GCM) 10K type strain sequencing project: providing services to taxonomists for standard genome sequencing and annotation.</title>
        <authorList>
            <consortium name="The Broad Institute Genomics Platform"/>
            <consortium name="The Broad Institute Genome Sequencing Center for Infectious Disease"/>
            <person name="Wu L."/>
            <person name="Ma J."/>
        </authorList>
    </citation>
    <scope>NUCLEOTIDE SEQUENCE [LARGE SCALE GENOMIC DNA]</scope>
    <source>
        <strain evidence="6 7">JCM 8542</strain>
    </source>
</reference>
<dbReference type="PROSITE" id="PS50893">
    <property type="entry name" value="ABC_TRANSPORTER_2"/>
    <property type="match status" value="1"/>
</dbReference>
<proteinExistence type="predicted"/>
<gene>
    <name evidence="6" type="ORF">GCM10008919_09870</name>
</gene>
<evidence type="ECO:0000313" key="7">
    <source>
        <dbReference type="Proteomes" id="UP001500399"/>
    </source>
</evidence>
<dbReference type="SUPFAM" id="SSF52540">
    <property type="entry name" value="P-loop containing nucleoside triphosphate hydrolases"/>
    <property type="match status" value="1"/>
</dbReference>
<dbReference type="GO" id="GO:0005524">
    <property type="term" value="F:ATP binding"/>
    <property type="evidence" value="ECO:0007669"/>
    <property type="project" value="UniProtKB-KW"/>
</dbReference>
<evidence type="ECO:0000256" key="4">
    <source>
        <dbReference type="ARBA" id="ARBA00022967"/>
    </source>
</evidence>
<evidence type="ECO:0000256" key="1">
    <source>
        <dbReference type="ARBA" id="ARBA00022448"/>
    </source>
</evidence>
<dbReference type="InterPro" id="IPR003593">
    <property type="entry name" value="AAA+_ATPase"/>
</dbReference>
<dbReference type="InterPro" id="IPR003439">
    <property type="entry name" value="ABC_transporter-like_ATP-bd"/>
</dbReference>
<dbReference type="SMART" id="SM00382">
    <property type="entry name" value="AAA"/>
    <property type="match status" value="1"/>
</dbReference>
<protein>
    <submittedName>
        <fullName evidence="6">ABC transporter ATP-binding protein</fullName>
    </submittedName>
</protein>
<dbReference type="Pfam" id="PF00005">
    <property type="entry name" value="ABC_tran"/>
    <property type="match status" value="1"/>
</dbReference>
<evidence type="ECO:0000256" key="3">
    <source>
        <dbReference type="ARBA" id="ARBA00022840"/>
    </source>
</evidence>
<dbReference type="Proteomes" id="UP001500399">
    <property type="component" value="Unassembled WGS sequence"/>
</dbReference>
<keyword evidence="2" id="KW-0547">Nucleotide-binding</keyword>
<keyword evidence="7" id="KW-1185">Reference proteome</keyword>
<name>A0ABN0T0L2_9FIRM</name>
<evidence type="ECO:0000313" key="6">
    <source>
        <dbReference type="EMBL" id="GAA0208520.1"/>
    </source>
</evidence>
<evidence type="ECO:0000256" key="2">
    <source>
        <dbReference type="ARBA" id="ARBA00022741"/>
    </source>
</evidence>
<dbReference type="PROSITE" id="PS00211">
    <property type="entry name" value="ABC_TRANSPORTER_1"/>
    <property type="match status" value="1"/>
</dbReference>
<evidence type="ECO:0000259" key="5">
    <source>
        <dbReference type="PROSITE" id="PS50893"/>
    </source>
</evidence>
<comment type="caution">
    <text evidence="6">The sequence shown here is derived from an EMBL/GenBank/DDBJ whole genome shotgun (WGS) entry which is preliminary data.</text>
</comment>
<feature type="domain" description="ABC transporter" evidence="5">
    <location>
        <begin position="5"/>
        <end position="242"/>
    </location>
</feature>
<keyword evidence="4" id="KW-1278">Translocase</keyword>
<accession>A0ABN0T0L2</accession>